<dbReference type="PROSITE" id="PS50883">
    <property type="entry name" value="EAL"/>
    <property type="match status" value="1"/>
</dbReference>
<feature type="transmembrane region" description="Helical" evidence="1">
    <location>
        <begin position="15"/>
        <end position="35"/>
    </location>
</feature>
<feature type="domain" description="GGDEF" evidence="3">
    <location>
        <begin position="284"/>
        <end position="416"/>
    </location>
</feature>
<dbReference type="Gene3D" id="3.30.70.270">
    <property type="match status" value="1"/>
</dbReference>
<dbReference type="SUPFAM" id="SSF55073">
    <property type="entry name" value="Nucleotide cyclase"/>
    <property type="match status" value="1"/>
</dbReference>
<dbReference type="PANTHER" id="PTHR44757">
    <property type="entry name" value="DIGUANYLATE CYCLASE DGCP"/>
    <property type="match status" value="1"/>
</dbReference>
<keyword evidence="1" id="KW-0472">Membrane</keyword>
<evidence type="ECO:0000313" key="5">
    <source>
        <dbReference type="EMBL" id="SMF64265.1"/>
    </source>
</evidence>
<feature type="transmembrane region" description="Helical" evidence="1">
    <location>
        <begin position="180"/>
        <end position="204"/>
    </location>
</feature>
<gene>
    <name evidence="5" type="ORF">SAMN06295910_1179</name>
</gene>
<dbReference type="NCBIfam" id="TIGR00254">
    <property type="entry name" value="GGDEF"/>
    <property type="match status" value="1"/>
</dbReference>
<dbReference type="OrthoDB" id="9814202at2"/>
<dbReference type="SMART" id="SM00267">
    <property type="entry name" value="GGDEF"/>
    <property type="match status" value="1"/>
</dbReference>
<proteinExistence type="predicted"/>
<feature type="transmembrane region" description="Helical" evidence="1">
    <location>
        <begin position="216"/>
        <end position="238"/>
    </location>
</feature>
<dbReference type="SMART" id="SM00052">
    <property type="entry name" value="EAL"/>
    <property type="match status" value="1"/>
</dbReference>
<dbReference type="STRING" id="941907.SAMN06295910_1179"/>
<keyword evidence="1" id="KW-0812">Transmembrane</keyword>
<dbReference type="CDD" id="cd01948">
    <property type="entry name" value="EAL"/>
    <property type="match status" value="1"/>
</dbReference>
<dbReference type="PROSITE" id="PS50924">
    <property type="entry name" value="MHYT"/>
    <property type="match status" value="1"/>
</dbReference>
<dbReference type="InterPro" id="IPR005330">
    <property type="entry name" value="MHYT_dom"/>
</dbReference>
<keyword evidence="1" id="KW-1133">Transmembrane helix</keyword>
<feature type="domain" description="MHYT" evidence="4">
    <location>
        <begin position="12"/>
        <end position="200"/>
    </location>
</feature>
<dbReference type="RefSeq" id="WP_085217942.1">
    <property type="nucleotide sequence ID" value="NZ_LT840185.1"/>
</dbReference>
<dbReference type="InterPro" id="IPR001633">
    <property type="entry name" value="EAL_dom"/>
</dbReference>
<feature type="transmembrane region" description="Helical" evidence="1">
    <location>
        <begin position="83"/>
        <end position="103"/>
    </location>
</feature>
<dbReference type="Pfam" id="PF00563">
    <property type="entry name" value="EAL"/>
    <property type="match status" value="1"/>
</dbReference>
<dbReference type="SUPFAM" id="SSF141868">
    <property type="entry name" value="EAL domain-like"/>
    <property type="match status" value="1"/>
</dbReference>
<dbReference type="EMBL" id="LT840185">
    <property type="protein sequence ID" value="SMF64265.1"/>
    <property type="molecule type" value="Genomic_DNA"/>
</dbReference>
<dbReference type="InterPro" id="IPR052155">
    <property type="entry name" value="Biofilm_reg_signaling"/>
</dbReference>
<keyword evidence="6" id="KW-1185">Reference proteome</keyword>
<evidence type="ECO:0000259" key="4">
    <source>
        <dbReference type="PROSITE" id="PS50924"/>
    </source>
</evidence>
<dbReference type="AlphaFoldDB" id="A0A1X7G5D1"/>
<dbReference type="InterPro" id="IPR035919">
    <property type="entry name" value="EAL_sf"/>
</dbReference>
<evidence type="ECO:0000313" key="6">
    <source>
        <dbReference type="Proteomes" id="UP000192934"/>
    </source>
</evidence>
<evidence type="ECO:0000259" key="2">
    <source>
        <dbReference type="PROSITE" id="PS50883"/>
    </source>
</evidence>
<dbReference type="InterPro" id="IPR029787">
    <property type="entry name" value="Nucleotide_cyclase"/>
</dbReference>
<sequence length="674" mass="72140">MIQVALCIATEHDPWLVLVAVIICAGGAFTIVQLFERALRTLHVERLGWAFLTAVAAGTTIWCTHFVAMLAFEPAVPVTLDPVLTIASLMVAIVGTLAAFSIAAWGNTRLWAALGGALFGAAVSAMHYTGMIAYRIDGIVSWDWGFVAVSVLLAVTLSAAALVILCSAAETNIRKSLGTILIVLGIATLHFVGMTALKIAPLAISDTPLGTESWRALALATALVGTVVIGAGVFAGLIDSRTRSDAMQRLHYLAMNDALTGLPNRASFQHSLAHHIAAAQTEGSQVGVIAVDLDRFKEINDLHGHKTGDALLQALARRMEALLEGEDIVARLGGDEFVALTRFADRSNLVAFINRLETALKAPVALGDAELRVGASIGVAVYPHDARDADTLCNNADLSMYRAKCDGAASACFYDARLDEAIRDRREMAADLRLAIAADALEVHYQVQEHVATRAVTGYEALLRWNHPERGAIPPTVFVAVAEEHGLILSLGEWVLRKACAEAASWDNGSKVAVNVSALQLAHAELPRLIHEILMETGLPPKRLEIELTESAIMMDRDRALHVLRQIKALGIGVALDDFGTGYSSLETLRAFPFDKIKLDRLFASEIVESAQATAIIRAVLALGKSLSIPVLAEGIETHEQLAVLLREGCDEAQGYLLGYPEPPRQAEPGRAAA</sequence>
<feature type="transmembrane region" description="Helical" evidence="1">
    <location>
        <begin position="110"/>
        <end position="134"/>
    </location>
</feature>
<feature type="domain" description="EAL" evidence="2">
    <location>
        <begin position="425"/>
        <end position="674"/>
    </location>
</feature>
<dbReference type="CDD" id="cd01949">
    <property type="entry name" value="GGDEF"/>
    <property type="match status" value="1"/>
</dbReference>
<evidence type="ECO:0000256" key="1">
    <source>
        <dbReference type="PROSITE-ProRule" id="PRU00244"/>
    </source>
</evidence>
<dbReference type="Pfam" id="PF00990">
    <property type="entry name" value="GGDEF"/>
    <property type="match status" value="1"/>
</dbReference>
<organism evidence="5 6">
    <name type="scientific">Allosphingosinicella indica</name>
    <dbReference type="NCBI Taxonomy" id="941907"/>
    <lineage>
        <taxon>Bacteria</taxon>
        <taxon>Pseudomonadati</taxon>
        <taxon>Pseudomonadota</taxon>
        <taxon>Alphaproteobacteria</taxon>
        <taxon>Sphingomonadales</taxon>
        <taxon>Sphingomonadaceae</taxon>
        <taxon>Allosphingosinicella</taxon>
    </lineage>
</organism>
<feature type="transmembrane region" description="Helical" evidence="1">
    <location>
        <begin position="146"/>
        <end position="168"/>
    </location>
</feature>
<evidence type="ECO:0000259" key="3">
    <source>
        <dbReference type="PROSITE" id="PS50887"/>
    </source>
</evidence>
<dbReference type="Pfam" id="PF03707">
    <property type="entry name" value="MHYT"/>
    <property type="match status" value="2"/>
</dbReference>
<protein>
    <submittedName>
        <fullName evidence="5">Diguanylate cyclase/phosphodiesterase</fullName>
    </submittedName>
</protein>
<accession>A0A1X7G5D1</accession>
<name>A0A1X7G5D1_9SPHN</name>
<dbReference type="InterPro" id="IPR043128">
    <property type="entry name" value="Rev_trsase/Diguanyl_cyclase"/>
</dbReference>
<dbReference type="InterPro" id="IPR000160">
    <property type="entry name" value="GGDEF_dom"/>
</dbReference>
<feature type="transmembrane region" description="Helical" evidence="1">
    <location>
        <begin position="47"/>
        <end position="71"/>
    </location>
</feature>
<dbReference type="PANTHER" id="PTHR44757:SF2">
    <property type="entry name" value="BIOFILM ARCHITECTURE MAINTENANCE PROTEIN MBAA"/>
    <property type="match status" value="1"/>
</dbReference>
<dbReference type="Gene3D" id="3.20.20.450">
    <property type="entry name" value="EAL domain"/>
    <property type="match status" value="1"/>
</dbReference>
<reference evidence="6" key="1">
    <citation type="submission" date="2017-04" db="EMBL/GenBank/DDBJ databases">
        <authorList>
            <person name="Varghese N."/>
            <person name="Submissions S."/>
        </authorList>
    </citation>
    <scope>NUCLEOTIDE SEQUENCE [LARGE SCALE GENOMIC DNA]</scope>
    <source>
        <strain evidence="6">Dd16</strain>
    </source>
</reference>
<dbReference type="GO" id="GO:0016020">
    <property type="term" value="C:membrane"/>
    <property type="evidence" value="ECO:0007669"/>
    <property type="project" value="UniProtKB-UniRule"/>
</dbReference>
<dbReference type="Proteomes" id="UP000192934">
    <property type="component" value="Chromosome I"/>
</dbReference>
<dbReference type="PROSITE" id="PS50887">
    <property type="entry name" value="GGDEF"/>
    <property type="match status" value="1"/>
</dbReference>